<gene>
    <name evidence="1" type="ORF">PODLI_1B003721</name>
</gene>
<dbReference type="EMBL" id="OX395134">
    <property type="protein sequence ID" value="CAI5783749.1"/>
    <property type="molecule type" value="Genomic_DNA"/>
</dbReference>
<evidence type="ECO:0000313" key="2">
    <source>
        <dbReference type="Proteomes" id="UP001178461"/>
    </source>
</evidence>
<reference evidence="1" key="1">
    <citation type="submission" date="2022-12" db="EMBL/GenBank/DDBJ databases">
        <authorList>
            <person name="Alioto T."/>
            <person name="Alioto T."/>
            <person name="Gomez Garrido J."/>
        </authorList>
    </citation>
    <scope>NUCLEOTIDE SEQUENCE</scope>
</reference>
<keyword evidence="2" id="KW-1185">Reference proteome</keyword>
<dbReference type="AlphaFoldDB" id="A0AA35KUJ2"/>
<evidence type="ECO:0000313" key="1">
    <source>
        <dbReference type="EMBL" id="CAI5783749.1"/>
    </source>
</evidence>
<dbReference type="Proteomes" id="UP001178461">
    <property type="component" value="Chromosome 9"/>
</dbReference>
<sequence>PDQMMHRDVISGNLYLKLFHFCSLHFQPNGTRYSWCVLFRSAPERNAVAAVQLICIFKPGIWNTIRRTATHTSKKCR</sequence>
<organism evidence="1 2">
    <name type="scientific">Podarcis lilfordi</name>
    <name type="common">Lilford's wall lizard</name>
    <dbReference type="NCBI Taxonomy" id="74358"/>
    <lineage>
        <taxon>Eukaryota</taxon>
        <taxon>Metazoa</taxon>
        <taxon>Chordata</taxon>
        <taxon>Craniata</taxon>
        <taxon>Vertebrata</taxon>
        <taxon>Euteleostomi</taxon>
        <taxon>Lepidosauria</taxon>
        <taxon>Squamata</taxon>
        <taxon>Bifurcata</taxon>
        <taxon>Unidentata</taxon>
        <taxon>Episquamata</taxon>
        <taxon>Laterata</taxon>
        <taxon>Lacertibaenia</taxon>
        <taxon>Lacertidae</taxon>
        <taxon>Podarcis</taxon>
    </lineage>
</organism>
<feature type="non-terminal residue" evidence="1">
    <location>
        <position position="1"/>
    </location>
</feature>
<protein>
    <submittedName>
        <fullName evidence="1">Uncharacterized protein</fullName>
    </submittedName>
</protein>
<accession>A0AA35KUJ2</accession>
<proteinExistence type="predicted"/>
<feature type="non-terminal residue" evidence="1">
    <location>
        <position position="77"/>
    </location>
</feature>
<name>A0AA35KUJ2_9SAUR</name>